<protein>
    <recommendedName>
        <fullName evidence="10">Protein ARV</fullName>
    </recommendedName>
</protein>
<evidence type="ECO:0000313" key="11">
    <source>
        <dbReference type="EMBL" id="KAK4003769.1"/>
    </source>
</evidence>
<evidence type="ECO:0000256" key="8">
    <source>
        <dbReference type="ARBA" id="ARBA00023098"/>
    </source>
</evidence>
<evidence type="ECO:0000256" key="9">
    <source>
        <dbReference type="ARBA" id="ARBA00023136"/>
    </source>
</evidence>
<keyword evidence="4" id="KW-0812">Transmembrane</keyword>
<evidence type="ECO:0000256" key="2">
    <source>
        <dbReference type="ARBA" id="ARBA00009187"/>
    </source>
</evidence>
<evidence type="ECO:0000313" key="12">
    <source>
        <dbReference type="Proteomes" id="UP001234178"/>
    </source>
</evidence>
<comment type="caution">
    <text evidence="11">The sequence shown here is derived from an EMBL/GenBank/DDBJ whole genome shotgun (WGS) entry which is preliminary data.</text>
</comment>
<keyword evidence="7 10" id="KW-0445">Lipid transport</keyword>
<evidence type="ECO:0000256" key="5">
    <source>
        <dbReference type="ARBA" id="ARBA00022824"/>
    </source>
</evidence>
<dbReference type="PANTHER" id="PTHR14467">
    <property type="entry name" value="ARV1"/>
    <property type="match status" value="1"/>
</dbReference>
<keyword evidence="9" id="KW-0472">Membrane</keyword>
<evidence type="ECO:0000256" key="6">
    <source>
        <dbReference type="ARBA" id="ARBA00022989"/>
    </source>
</evidence>
<comment type="similarity">
    <text evidence="2 10">Belongs to the ARV1 family.</text>
</comment>
<comment type="function">
    <text evidence="10">Mediator of sterol homeostasis involved in sterol uptake, trafficking and distribution into membranes.</text>
</comment>
<gene>
    <name evidence="11" type="ORF">OUZ56_005524</name>
</gene>
<dbReference type="InterPro" id="IPR007290">
    <property type="entry name" value="Arv1"/>
</dbReference>
<dbReference type="PANTHER" id="PTHR14467:SF0">
    <property type="entry name" value="PROTEIN ARV1"/>
    <property type="match status" value="1"/>
</dbReference>
<evidence type="ECO:0000256" key="3">
    <source>
        <dbReference type="ARBA" id="ARBA00022448"/>
    </source>
</evidence>
<reference evidence="11 12" key="1">
    <citation type="journal article" date="2023" name="Nucleic Acids Res.">
        <title>The hologenome of Daphnia magna reveals possible DNA methylation and microbiome-mediated evolution of the host genome.</title>
        <authorList>
            <person name="Chaturvedi A."/>
            <person name="Li X."/>
            <person name="Dhandapani V."/>
            <person name="Marshall H."/>
            <person name="Kissane S."/>
            <person name="Cuenca-Cambronero M."/>
            <person name="Asole G."/>
            <person name="Calvet F."/>
            <person name="Ruiz-Romero M."/>
            <person name="Marangio P."/>
            <person name="Guigo R."/>
            <person name="Rago D."/>
            <person name="Mirbahai L."/>
            <person name="Eastwood N."/>
            <person name="Colbourne J.K."/>
            <person name="Zhou J."/>
            <person name="Mallon E."/>
            <person name="Orsini L."/>
        </authorList>
    </citation>
    <scope>NUCLEOTIDE SEQUENCE [LARGE SCALE GENOMIC DNA]</scope>
    <source>
        <strain evidence="11">LRV0_1</strain>
    </source>
</reference>
<organism evidence="11 12">
    <name type="scientific">Daphnia magna</name>
    <dbReference type="NCBI Taxonomy" id="35525"/>
    <lineage>
        <taxon>Eukaryota</taxon>
        <taxon>Metazoa</taxon>
        <taxon>Ecdysozoa</taxon>
        <taxon>Arthropoda</taxon>
        <taxon>Crustacea</taxon>
        <taxon>Branchiopoda</taxon>
        <taxon>Diplostraca</taxon>
        <taxon>Cladocera</taxon>
        <taxon>Anomopoda</taxon>
        <taxon>Daphniidae</taxon>
        <taxon>Daphnia</taxon>
    </lineage>
</organism>
<evidence type="ECO:0000256" key="1">
    <source>
        <dbReference type="ARBA" id="ARBA00004477"/>
    </source>
</evidence>
<comment type="subcellular location">
    <subcellularLocation>
        <location evidence="1 10">Endoplasmic reticulum membrane</location>
        <topology evidence="1 10">Multi-pass membrane protein</topology>
    </subcellularLocation>
</comment>
<evidence type="ECO:0000256" key="4">
    <source>
        <dbReference type="ARBA" id="ARBA00022692"/>
    </source>
</evidence>
<keyword evidence="6" id="KW-1133">Transmembrane helix</keyword>
<dbReference type="Proteomes" id="UP001234178">
    <property type="component" value="Unassembled WGS sequence"/>
</dbReference>
<dbReference type="Pfam" id="PF04161">
    <property type="entry name" value="Arv1"/>
    <property type="match status" value="1"/>
</dbReference>
<keyword evidence="3 10" id="KW-0813">Transport</keyword>
<proteinExistence type="inferred from homology"/>
<name>A0ABQ9YT04_9CRUS</name>
<evidence type="ECO:0000256" key="10">
    <source>
        <dbReference type="RuleBase" id="RU368065"/>
    </source>
</evidence>
<keyword evidence="5 10" id="KW-0256">Endoplasmic reticulum</keyword>
<evidence type="ECO:0000256" key="7">
    <source>
        <dbReference type="ARBA" id="ARBA00023055"/>
    </source>
</evidence>
<keyword evidence="8 10" id="KW-0443">Lipid metabolism</keyword>
<sequence>MNTKFYSCIECGAKNVALFQVFSENALTLQTCANCSKVIDKYVEYDFTVILIDILLLKFSAYRHVLYNSNTKTHLSRLLALTLLSSSYVEWVYQKGQIQQKSEFILYELEWSFYIMIGQELISKSCFVFFYIHVTWIHVFNDECLPGNIFLDTHALWDGNELLLAPCYGPFFGVEPLFNLSSLKPNSTTDQLQPHISCLCLSKLCIVCDHGFGRLGSSTECRPMASTFKRVIIKKNRLLFSIPIEMSPFFFTQSE</sequence>
<accession>A0ABQ9YT04</accession>
<keyword evidence="12" id="KW-1185">Reference proteome</keyword>
<dbReference type="EMBL" id="JAOYFB010000001">
    <property type="protein sequence ID" value="KAK4003769.1"/>
    <property type="molecule type" value="Genomic_DNA"/>
</dbReference>